<dbReference type="AlphaFoldDB" id="A0A2P2JI20"/>
<proteinExistence type="predicted"/>
<name>A0A2P2JI20_RHIMU</name>
<sequence length="41" mass="4828">MLLPIFPKALRGLVWPALEFLPQPTKKMKILMLLLKQFHLL</sequence>
<reference evidence="1" key="1">
    <citation type="submission" date="2018-02" db="EMBL/GenBank/DDBJ databases">
        <title>Rhizophora mucronata_Transcriptome.</title>
        <authorList>
            <person name="Meera S.P."/>
            <person name="Sreeshan A."/>
            <person name="Augustine A."/>
        </authorList>
    </citation>
    <scope>NUCLEOTIDE SEQUENCE</scope>
    <source>
        <tissue evidence="1">Leaf</tissue>
    </source>
</reference>
<evidence type="ECO:0000313" key="1">
    <source>
        <dbReference type="EMBL" id="MBW93121.1"/>
    </source>
</evidence>
<accession>A0A2P2JI20</accession>
<dbReference type="EMBL" id="GGEC01012638">
    <property type="protein sequence ID" value="MBW93121.1"/>
    <property type="molecule type" value="Transcribed_RNA"/>
</dbReference>
<organism evidence="1">
    <name type="scientific">Rhizophora mucronata</name>
    <name type="common">Asiatic mangrove</name>
    <dbReference type="NCBI Taxonomy" id="61149"/>
    <lineage>
        <taxon>Eukaryota</taxon>
        <taxon>Viridiplantae</taxon>
        <taxon>Streptophyta</taxon>
        <taxon>Embryophyta</taxon>
        <taxon>Tracheophyta</taxon>
        <taxon>Spermatophyta</taxon>
        <taxon>Magnoliopsida</taxon>
        <taxon>eudicotyledons</taxon>
        <taxon>Gunneridae</taxon>
        <taxon>Pentapetalae</taxon>
        <taxon>rosids</taxon>
        <taxon>fabids</taxon>
        <taxon>Malpighiales</taxon>
        <taxon>Rhizophoraceae</taxon>
        <taxon>Rhizophora</taxon>
    </lineage>
</organism>
<protein>
    <submittedName>
        <fullName evidence="1">Uncharacterized protein LOC105641803 isoform X2</fullName>
    </submittedName>
</protein>